<keyword evidence="2" id="KW-1185">Reference proteome</keyword>
<dbReference type="EMBL" id="BAABGL010000034">
    <property type="protein sequence ID" value="GAA4394948.1"/>
    <property type="molecule type" value="Genomic_DNA"/>
</dbReference>
<comment type="caution">
    <text evidence="1">The sequence shown here is derived from an EMBL/GenBank/DDBJ whole genome shotgun (WGS) entry which is preliminary data.</text>
</comment>
<protein>
    <submittedName>
        <fullName evidence="1">Uncharacterized protein</fullName>
    </submittedName>
</protein>
<accession>A0ABP8JRF6</accession>
<evidence type="ECO:0000313" key="1">
    <source>
        <dbReference type="EMBL" id="GAA4394948.1"/>
    </source>
</evidence>
<evidence type="ECO:0000313" key="2">
    <source>
        <dbReference type="Proteomes" id="UP001500642"/>
    </source>
</evidence>
<sequence length="44" mass="5131">MDPISYATVKRWLSIYATEKFRRRLAAALEAQHHPRHHPGCTLT</sequence>
<name>A0ABP8JRF6_9MICO</name>
<reference evidence="2" key="1">
    <citation type="journal article" date="2019" name="Int. J. Syst. Evol. Microbiol.">
        <title>The Global Catalogue of Microorganisms (GCM) 10K type strain sequencing project: providing services to taxonomists for standard genome sequencing and annotation.</title>
        <authorList>
            <consortium name="The Broad Institute Genomics Platform"/>
            <consortium name="The Broad Institute Genome Sequencing Center for Infectious Disease"/>
            <person name="Wu L."/>
            <person name="Ma J."/>
        </authorList>
    </citation>
    <scope>NUCLEOTIDE SEQUENCE [LARGE SCALE GENOMIC DNA]</scope>
    <source>
        <strain evidence="2">JCM 17808</strain>
    </source>
</reference>
<dbReference type="Proteomes" id="UP001500642">
    <property type="component" value="Unassembled WGS sequence"/>
</dbReference>
<proteinExistence type="predicted"/>
<gene>
    <name evidence="1" type="ORF">GCM10023167_24910</name>
</gene>
<dbReference type="RefSeq" id="WP_282599429.1">
    <property type="nucleotide sequence ID" value="NZ_BAABGL010000034.1"/>
</dbReference>
<organism evidence="1 2">
    <name type="scientific">Brevibacterium pityocampae</name>
    <dbReference type="NCBI Taxonomy" id="506594"/>
    <lineage>
        <taxon>Bacteria</taxon>
        <taxon>Bacillati</taxon>
        <taxon>Actinomycetota</taxon>
        <taxon>Actinomycetes</taxon>
        <taxon>Micrococcales</taxon>
        <taxon>Brevibacteriaceae</taxon>
        <taxon>Brevibacterium</taxon>
    </lineage>
</organism>